<keyword evidence="6" id="KW-0067">ATP-binding</keyword>
<dbReference type="GO" id="GO:0016887">
    <property type="term" value="F:ATP hydrolysis activity"/>
    <property type="evidence" value="ECO:0007669"/>
    <property type="project" value="InterPro"/>
</dbReference>
<keyword evidence="13" id="KW-0378">Hydrolase</keyword>
<comment type="subcellular location">
    <subcellularLocation>
        <location evidence="1">Membrane</location>
        <topology evidence="1">Multi-pass membrane protein</topology>
    </subcellularLocation>
</comment>
<dbReference type="InterPro" id="IPR003439">
    <property type="entry name" value="ABC_transporter-like_ATP-bd"/>
</dbReference>
<dbReference type="PROSITE" id="PS50929">
    <property type="entry name" value="ABC_TM1F"/>
    <property type="match status" value="2"/>
</dbReference>
<dbReference type="InterPro" id="IPR011527">
    <property type="entry name" value="ABC1_TM_dom"/>
</dbReference>
<dbReference type="InterPro" id="IPR039421">
    <property type="entry name" value="Type_1_exporter"/>
</dbReference>
<dbReference type="PANTHER" id="PTHR43394:SF18">
    <property type="entry name" value="ABC TRANSPORTER B FAMILY MEMBER 11-LIKE"/>
    <property type="match status" value="1"/>
</dbReference>
<keyword evidence="7 10" id="KW-1133">Transmembrane helix</keyword>
<feature type="transmembrane region" description="Helical" evidence="10">
    <location>
        <begin position="274"/>
        <end position="298"/>
    </location>
</feature>
<keyword evidence="14" id="KW-1185">Reference proteome</keyword>
<dbReference type="InterPro" id="IPR017871">
    <property type="entry name" value="ABC_transporter-like_CS"/>
</dbReference>
<dbReference type="VEuPathDB" id="FungiDB:yc1106_06626"/>
<sequence length="1381" mass="151807">MSAIELPPLRSRSEEAARAEHNAQTLTHANANIAGYDESPAVQQVETDAPETKGAPQASFKNYLVCNLVGNFTNYFIPGSNVTRHEFEAEINKLALYILYLFIGKFAMSYISMLAIRISGMRISAALRLAYLRALFAQPVSVIDTVSPGKVANRITTSSNIVQLAISQHFATLFQSLAFTVGLYVVAFVKGWKLTLIASTGLPFILIVYGAMFPPFLRIHQITDKFQEEASAMAYEMFSSIRMIVAFGTESRLAKQHGVMLSKAASNEKRAAPLMGLTMSPAMVAMYGIFGITFWFGIKEYTKGRISSVGDITVVLFSVMMAVMNIGRVASPIVSIAKAATAATELFVTIDTSFPDTSGVKEPEVTGNANITFINVAFSYPSRPGVPILKGLDLTITAGKVTAIVGPSRWYDLLGTTATAKKIDETEIPSSSTMASSPIEAGYDNTNKKSKKGKAGEEEGPKQDLGPNTCTGSLSVGRTNLRNVDVRWWRSQIGMVQQEPFLFNDTIYNNIVFGLCGTHYEGLSKDEKKIMVDEACREACAEEFISRLPQGLDTLVGESGIKLSGGQRQRIAIARSIIKRPPILILDEATSAIDVRTERIVQEALDRVSKNRTTIVIAHRLSTIKRADSIVVLRQGQLVEQGTHEELLKNGDGVYYGLVHAQELEMDAEDDDSHSSSLENIKMNDTKEDIASSGFEGHASKEDSTYQNVGLFHSLGRLVVEQRHHWILYSVCCIGILGAGAVYPLQAYIFARIINVFTLTSPELVKQGNFWAGMFGVLAGGVGLSYYLLGAASHLISVELTRTYRSEYLSNMIRKPILFFDDKVHSPGSLTSRLSSDSQQVQQLLSMEMSMALIACTNLLGCTIIAFVYGWKLSLVGLFAALPLILGAGHVRTRLEIQLEAENAKVFEDSSQFATEAVAGFRTVLSLLMEPMIRSRYDKLLKGHVVEALAKAKYGTIIFAASDSLELACMSLTFWYGGKLLASREYDLVQFFIVYMAIIQGATAAGIWFSFTPSMAQATGAANRILSMRPTSTDPSSYSPLPHSDEGVGIEFQHVSFKYQSRDVPVLSNLNLQILPGQVAALVGSSGSGKSTTLSLLERFYDASSGHILYNGQDITTFSPAEYRKQMSLVSQEPTLYQGSIRENISLSVESASDDDIKQACRDAQIHDFITSLPEGYETRLGPKGMSLSGGQKQRISLARALLRKPKILLLDEATSSLDSESEKYVQEAIERAAGEGDRTVIIVAHRLATIQKADVIFVLGSGKVLEKGDHQTLLRKKGVYWQMYLSFLPSEPRQPPLPPPIRIPALHQCIRRWHSLRPIIQIPQRTLRNFCECLFSEICLVARHNDVVKRGEAHEQIVMDDVTRMVFVEERVLALVNVEG</sequence>
<dbReference type="EMBL" id="CP089277">
    <property type="protein sequence ID" value="USP79352.1"/>
    <property type="molecule type" value="Genomic_DNA"/>
</dbReference>
<feature type="region of interest" description="Disordered" evidence="9">
    <location>
        <begin position="426"/>
        <end position="471"/>
    </location>
</feature>
<evidence type="ECO:0000256" key="7">
    <source>
        <dbReference type="ARBA" id="ARBA00022989"/>
    </source>
</evidence>
<dbReference type="GO" id="GO:0005524">
    <property type="term" value="F:ATP binding"/>
    <property type="evidence" value="ECO:0007669"/>
    <property type="project" value="UniProtKB-KW"/>
</dbReference>
<keyword evidence="8 10" id="KW-0472">Membrane</keyword>
<evidence type="ECO:0000256" key="3">
    <source>
        <dbReference type="ARBA" id="ARBA00022448"/>
    </source>
</evidence>
<dbReference type="SMART" id="SM00382">
    <property type="entry name" value="AAA"/>
    <property type="match status" value="2"/>
</dbReference>
<reference evidence="13" key="1">
    <citation type="submission" date="2021-12" db="EMBL/GenBank/DDBJ databases">
        <title>Curvularia clavata genome.</title>
        <authorList>
            <person name="Cao Y."/>
        </authorList>
    </citation>
    <scope>NUCLEOTIDE SEQUENCE</scope>
    <source>
        <strain evidence="13">Yc1106</strain>
    </source>
</reference>
<evidence type="ECO:0000256" key="1">
    <source>
        <dbReference type="ARBA" id="ARBA00004141"/>
    </source>
</evidence>
<evidence type="ECO:0000256" key="10">
    <source>
        <dbReference type="SAM" id="Phobius"/>
    </source>
</evidence>
<evidence type="ECO:0000256" key="5">
    <source>
        <dbReference type="ARBA" id="ARBA00022741"/>
    </source>
</evidence>
<dbReference type="Gene3D" id="3.40.50.300">
    <property type="entry name" value="P-loop containing nucleotide triphosphate hydrolases"/>
    <property type="match status" value="3"/>
</dbReference>
<gene>
    <name evidence="13" type="ORF">yc1106_06626</name>
</gene>
<dbReference type="InterPro" id="IPR027417">
    <property type="entry name" value="P-loop_NTPase"/>
</dbReference>
<dbReference type="CDD" id="cd18577">
    <property type="entry name" value="ABC_6TM_Pgp_ABCB1_D1_like"/>
    <property type="match status" value="1"/>
</dbReference>
<dbReference type="GO" id="GO:0005743">
    <property type="term" value="C:mitochondrial inner membrane"/>
    <property type="evidence" value="ECO:0007669"/>
    <property type="project" value="TreeGrafter"/>
</dbReference>
<dbReference type="Pfam" id="PF00005">
    <property type="entry name" value="ABC_tran"/>
    <property type="match status" value="2"/>
</dbReference>
<proteinExistence type="inferred from homology"/>
<dbReference type="CDD" id="cd03249">
    <property type="entry name" value="ABC_MTABC3_MDL1_MDL2"/>
    <property type="match status" value="1"/>
</dbReference>
<evidence type="ECO:0000256" key="2">
    <source>
        <dbReference type="ARBA" id="ARBA00007577"/>
    </source>
</evidence>
<evidence type="ECO:0000256" key="4">
    <source>
        <dbReference type="ARBA" id="ARBA00022692"/>
    </source>
</evidence>
<evidence type="ECO:0000256" key="6">
    <source>
        <dbReference type="ARBA" id="ARBA00022840"/>
    </source>
</evidence>
<dbReference type="PROSITE" id="PS00211">
    <property type="entry name" value="ABC_TRANSPORTER_1"/>
    <property type="match status" value="2"/>
</dbReference>
<dbReference type="SUPFAM" id="SSF90123">
    <property type="entry name" value="ABC transporter transmembrane region"/>
    <property type="match status" value="2"/>
</dbReference>
<dbReference type="OrthoDB" id="6500128at2759"/>
<evidence type="ECO:0000259" key="11">
    <source>
        <dbReference type="PROSITE" id="PS50893"/>
    </source>
</evidence>
<dbReference type="GO" id="GO:0090374">
    <property type="term" value="P:oligopeptide export from mitochondrion"/>
    <property type="evidence" value="ECO:0007669"/>
    <property type="project" value="TreeGrafter"/>
</dbReference>
<keyword evidence="4 10" id="KW-0812">Transmembrane</keyword>
<feature type="domain" description="ABC transporter" evidence="11">
    <location>
        <begin position="1050"/>
        <end position="1287"/>
    </location>
</feature>
<dbReference type="Gene3D" id="1.20.1560.10">
    <property type="entry name" value="ABC transporter type 1, transmembrane domain"/>
    <property type="match status" value="2"/>
</dbReference>
<name>A0A9Q8ZC32_CURCL</name>
<accession>A0A9Q8ZC32</accession>
<dbReference type="Proteomes" id="UP001056012">
    <property type="component" value="Chromosome 4"/>
</dbReference>
<evidence type="ECO:0000259" key="12">
    <source>
        <dbReference type="PROSITE" id="PS50929"/>
    </source>
</evidence>
<dbReference type="CDD" id="cd18578">
    <property type="entry name" value="ABC_6TM_Pgp_ABCB1_D2_like"/>
    <property type="match status" value="1"/>
</dbReference>
<feature type="transmembrane region" description="Helical" evidence="10">
    <location>
        <begin position="304"/>
        <end position="323"/>
    </location>
</feature>
<evidence type="ECO:0000256" key="9">
    <source>
        <dbReference type="SAM" id="MobiDB-lite"/>
    </source>
</evidence>
<feature type="transmembrane region" description="Helical" evidence="10">
    <location>
        <begin position="849"/>
        <end position="869"/>
    </location>
</feature>
<feature type="transmembrane region" description="Helical" evidence="10">
    <location>
        <begin position="726"/>
        <end position="750"/>
    </location>
</feature>
<feature type="transmembrane region" description="Helical" evidence="10">
    <location>
        <begin position="988"/>
        <end position="1011"/>
    </location>
</feature>
<feature type="transmembrane region" description="Helical" evidence="10">
    <location>
        <begin position="195"/>
        <end position="217"/>
    </location>
</feature>
<comment type="similarity">
    <text evidence="2">Belongs to the ABC transporter superfamily. ABCB family. Multidrug resistance exporter (TC 3.A.1.201) subfamily.</text>
</comment>
<dbReference type="InterPro" id="IPR036640">
    <property type="entry name" value="ABC1_TM_sf"/>
</dbReference>
<feature type="transmembrane region" description="Helical" evidence="10">
    <location>
        <begin position="170"/>
        <end position="189"/>
    </location>
</feature>
<evidence type="ECO:0000313" key="14">
    <source>
        <dbReference type="Proteomes" id="UP001056012"/>
    </source>
</evidence>
<dbReference type="SUPFAM" id="SSF52540">
    <property type="entry name" value="P-loop containing nucleoside triphosphate hydrolases"/>
    <property type="match status" value="2"/>
</dbReference>
<keyword evidence="5" id="KW-0547">Nucleotide-binding</keyword>
<dbReference type="GO" id="GO:0015421">
    <property type="term" value="F:ABC-type oligopeptide transporter activity"/>
    <property type="evidence" value="ECO:0007669"/>
    <property type="project" value="TreeGrafter"/>
</dbReference>
<dbReference type="FunFam" id="3.40.50.300:FF:000913">
    <property type="entry name" value="ABC multidrug transporter SitT"/>
    <property type="match status" value="1"/>
</dbReference>
<keyword evidence="3" id="KW-0813">Transport</keyword>
<evidence type="ECO:0000313" key="13">
    <source>
        <dbReference type="EMBL" id="USP79352.1"/>
    </source>
</evidence>
<feature type="domain" description="ABC transmembrane type-1" evidence="12">
    <location>
        <begin position="68"/>
        <end position="338"/>
    </location>
</feature>
<dbReference type="FunFam" id="1.20.1560.10:FF:000057">
    <property type="entry name" value="ABC multidrug transporter SitT"/>
    <property type="match status" value="1"/>
</dbReference>
<protein>
    <submittedName>
        <fullName evidence="13">P-loop containing nucleoside triphosphate hydrolase protein</fullName>
    </submittedName>
</protein>
<dbReference type="FunFam" id="3.40.50.300:FF:000604">
    <property type="entry name" value="ABC transporter B family member 28"/>
    <property type="match status" value="1"/>
</dbReference>
<dbReference type="PANTHER" id="PTHR43394">
    <property type="entry name" value="ATP-DEPENDENT PERMEASE MDL1, MITOCHONDRIAL"/>
    <property type="match status" value="1"/>
</dbReference>
<feature type="domain" description="ABC transporter" evidence="11">
    <location>
        <begin position="371"/>
        <end position="660"/>
    </location>
</feature>
<organism evidence="13 14">
    <name type="scientific">Curvularia clavata</name>
    <dbReference type="NCBI Taxonomy" id="95742"/>
    <lineage>
        <taxon>Eukaryota</taxon>
        <taxon>Fungi</taxon>
        <taxon>Dikarya</taxon>
        <taxon>Ascomycota</taxon>
        <taxon>Pezizomycotina</taxon>
        <taxon>Dothideomycetes</taxon>
        <taxon>Pleosporomycetidae</taxon>
        <taxon>Pleosporales</taxon>
        <taxon>Pleosporineae</taxon>
        <taxon>Pleosporaceae</taxon>
        <taxon>Curvularia</taxon>
    </lineage>
</organism>
<dbReference type="PROSITE" id="PS50893">
    <property type="entry name" value="ABC_TRANSPORTER_2"/>
    <property type="match status" value="2"/>
</dbReference>
<feature type="domain" description="ABC transmembrane type-1" evidence="12">
    <location>
        <begin position="731"/>
        <end position="1017"/>
    </location>
</feature>
<dbReference type="Pfam" id="PF00664">
    <property type="entry name" value="ABC_membrane"/>
    <property type="match status" value="2"/>
</dbReference>
<feature type="transmembrane region" description="Helical" evidence="10">
    <location>
        <begin position="94"/>
        <end position="116"/>
    </location>
</feature>
<evidence type="ECO:0000256" key="8">
    <source>
        <dbReference type="ARBA" id="ARBA00023136"/>
    </source>
</evidence>
<feature type="transmembrane region" description="Helical" evidence="10">
    <location>
        <begin position="770"/>
        <end position="789"/>
    </location>
</feature>
<dbReference type="InterPro" id="IPR003593">
    <property type="entry name" value="AAA+_ATPase"/>
</dbReference>